<feature type="region of interest" description="Disordered" evidence="6">
    <location>
        <begin position="882"/>
        <end position="911"/>
    </location>
</feature>
<comment type="similarity">
    <text evidence="1">Belongs to the RIMBP family.</text>
</comment>
<evidence type="ECO:0000256" key="5">
    <source>
        <dbReference type="SAM" id="Coils"/>
    </source>
</evidence>
<dbReference type="SMART" id="SM00326">
    <property type="entry name" value="SH3"/>
    <property type="match status" value="2"/>
</dbReference>
<feature type="compositionally biased region" description="Polar residues" evidence="6">
    <location>
        <begin position="1562"/>
        <end position="1572"/>
    </location>
</feature>
<feature type="region of interest" description="Disordered" evidence="6">
    <location>
        <begin position="1653"/>
        <end position="1712"/>
    </location>
</feature>
<dbReference type="Pfam" id="PF25523">
    <property type="entry name" value="Ig_RIMBP2"/>
    <property type="match status" value="1"/>
</dbReference>
<feature type="coiled-coil region" evidence="5">
    <location>
        <begin position="1853"/>
        <end position="1880"/>
    </location>
</feature>
<feature type="compositionally biased region" description="Basic residues" evidence="6">
    <location>
        <begin position="1679"/>
        <end position="1688"/>
    </location>
</feature>
<reference evidence="9" key="1">
    <citation type="submission" date="2014-12" db="EMBL/GenBank/DDBJ databases">
        <title>Insight into the proteome of Arion vulgaris.</title>
        <authorList>
            <person name="Aradska J."/>
            <person name="Bulat T."/>
            <person name="Smidak R."/>
            <person name="Sarate P."/>
            <person name="Gangsoo J."/>
            <person name="Sialana F."/>
            <person name="Bilban M."/>
            <person name="Lubec G."/>
        </authorList>
    </citation>
    <scope>NUCLEOTIDE SEQUENCE</scope>
    <source>
        <tissue evidence="9">Skin</tissue>
    </source>
</reference>
<name>A0A0B7BHE6_9EUPU</name>
<dbReference type="Gene3D" id="2.30.30.40">
    <property type="entry name" value="SH3 Domains"/>
    <property type="match status" value="2"/>
</dbReference>
<feature type="region of interest" description="Disordered" evidence="6">
    <location>
        <begin position="1621"/>
        <end position="1641"/>
    </location>
</feature>
<keyword evidence="5" id="KW-0175">Coiled coil</keyword>
<dbReference type="SUPFAM" id="SSF50044">
    <property type="entry name" value="SH3-domain"/>
    <property type="match status" value="2"/>
</dbReference>
<feature type="domain" description="SH3" evidence="7">
    <location>
        <begin position="2308"/>
        <end position="2375"/>
    </location>
</feature>
<feature type="coiled-coil region" evidence="5">
    <location>
        <begin position="2050"/>
        <end position="2094"/>
    </location>
</feature>
<proteinExistence type="inferred from homology"/>
<sequence length="2647" mass="303146">LEDEKIRLEDENKSLLQQFTLNAKNLESLQNKYDVSKNKFEISLKEILSSRDDKEKSLTEIQSVLVEKNDFIAKLEQEITNLKTSHSETGNFKSKDGLENDNNGRLHHLEQEEKRCPVSEVVNESDIFISLSTDLQATPTSQVELTELRNKLSHFEDHCVDTVVNMEKLMSEIETYKRADFVNQEKLLQLETLLKEIREKEVRVSERVSELEVREKELLEQIADIEVTVIVPLETENQELKDEINVVKQERDDAQSRVNKWGDEDEDQQDVETVHKCLEDALIHRDELEKKVEILCVDVAKLEHEKENFMKKIIDLEASESEHNEKIESLEKEVARLHGLEKTSSVVEETETCLMDRVLDLEEKEQQLLAELSQLKKNIKSCSDQTSGQISWDSLLNRLTYLEQKNSMLLDAEGRYMDKIVELEEIQHRLHSEMLVMRSSSGDTVNTDNTSSEHTHVSTDSVLLLMQNASMHKKNTVSEDQSHASNSVSTDTADLRQTSEQTLDIANMSLHINELENQIIILTAECTEKTSKLKYFEEKCDLLRDSEAKLMEKLLENEERIANKKDSDSSDSESELKKKLDSLYEENEFLAESIENFKQLYKEEKEKTNDLHDRLMENGSVAQDMHDARAEMKATQLMVEEIQSEYEEQLLDREKHEIHLTNLLAQSQQREKDLQAQLVVLQQQELQKKLGSLVQDGGNTQDFVQLMENDKLEAMQRLEAELKSSYYQSEQELLKQIQILQTQQLEEQADQEEKDIEHQDQLEDYQNDRQELQKRVNNLTAKELDLQKLIRTLRQREQDLLSQVDTLEKQLEDMKVKIEMASDGPEETSIHSDSGMSADDQRTRYSHFEKNSSEHPLPVESPVTQTVFSSSLTLNLAQTAPERTISNIGDDRSPSPEPVPPPRRGKSRKLSIDSISQEELIFLVEELQNKEIVLKKRLRELEALADSDLSQRIEELELENQNLERKLKYSESQITRSFTESQSLVQDSGKPISLFENTSCSNTEAEVENFEDTVLNKSITSLLSSSSNMLEKPEDVLHKRVKELENLDKHNKNQLSELEKDREVLHEIARKDKATIHDLNVKIRELQLSERSLKEQVNSLEASESSLFTKCEDLEAVKMQLDDRVHELAVHERRLRELVRKLKLDEEHWLSKSGGMETAVAELSANEQQLKRLLQDVEMEKGGLSERAEYLEARIKELENVEVTLLQRLKNDENIEVSLQNRLIHLENSERAAYSKVSELDVMNLDLSQRLQKALEENVILSQHISQLQGQIHELDRRLLSSQDSELAYKQHMESVQKNESTLQKKVREYELREIDSQARVRELEQVTDILNDKMATIQRSENRLKFRVQELEGVVGQGTELTATHKQKVPQKLEDCQKQVVFLQNKVDNLQSQLKEVHKTTQTRLASKIEDAKKVSMPFDEYRQLQTRSALLEETMYQMEEVEKINRELSETILHLRQGKGASGHEVEIEVLKRRLASYKTFINKLKSSLSAGQATSLWDPELDSGLQGDTLPARQLHGLESERVLQSVRGLHDGKADTSNERGAQQFGLTAEKDSIVQSKATLDLSSSRPASVDLDDDNSGNKPEQSSSREESHWRAIEARKPILVASSRGGAIATVGTVAKQAPPTHPNGSKPSSTADVEEVVISLHLQSESELSSHHRTTQNDTDSSNSPVPPPRRLRAHRAGKRINNNYNVNYSSNESSDGALTESDTPAHIASATNKKQYFVNEKSLPSPANKHISQEHSQRQAPLTHFGEDSFYLPSSTQEGVDSLDDGEAPPLPTSGPPDTDRLVPSHLSVERKDPSEISASRMSIRDRIAMIEKQLQTDKVVDKADDDQVFNWKKKAPEGLKQVDLLEKDNKPLKDEISRLEKELEEKRRYINILELWLSNLEDLLKNKNKQTDRQLVEQLHQELIRLRSELKHIGYRSEEAVLDPASLMTELEHRNKEIISKRNEVDYLTDQLKKCQQECRNTEVMRQNTLDSLRTLEHELIDLQDKENNLHETQIELHSLRAQYESKCEDLNKGISERNELEFTLRKTILERDYTKCDLKKAEQENNQLKPAVEELTNKVEHLSRVEARKTSLEEQLNNLNSLLISRTEKTKEVYEENLILRDHVHQNETELLRLRNLCDDFNNLSARFDEMTNSKLQAISMIEPLQAKLERLARKCQEKDALLHRLGAELRHGTYRPSSALDDLERVENVLSQEEYNTDFLPKVNGSTMQMPERYTHRSPSSLDGGELSYPNSDSDSIPATTPKRKRPSPYVNNRPRSAETLGSGPRMQGGTHAHPHSVLEVRGSRAQPQFMGLKASLGHFVAIANYDPVLFSQSGSPGLELELKEGEIVHVTGPMNRTGYCEAEVNGRVGLVPANYLQQLQDSSHITGYHSDPWLSQQEQHGRRPNQMRDLHQEPPAKETDNQNVHRGGKSGQPLDTWNSNTQSLLPDPPSNLHVKNIMNESSILLSWLPPRLDSKGNSNGRKLLGFMVYLDNQEYAQILSPKMCEIVLEDLNLQQPYHLAVQSLYAGDYTSQRTEVIFEGIVRMVQGQGSIESAPDQEDLDTDLSSVLNSVHYKRGQRKTVIALYDYNPEQQSPLDYTYFELAFQAGQPIHVYGEQRPDGFFHGEIEGKRGLVPACFVEDLSKRTLTPSRKSH</sequence>
<feature type="domain" description="Fibronectin type-III" evidence="8">
    <location>
        <begin position="2442"/>
        <end position="2541"/>
    </location>
</feature>
<dbReference type="GO" id="GO:0045202">
    <property type="term" value="C:synapse"/>
    <property type="evidence" value="ECO:0007669"/>
    <property type="project" value="GOC"/>
</dbReference>
<evidence type="ECO:0000256" key="1">
    <source>
        <dbReference type="ARBA" id="ARBA00010749"/>
    </source>
</evidence>
<dbReference type="SUPFAM" id="SSF49265">
    <property type="entry name" value="Fibronectin type III"/>
    <property type="match status" value="1"/>
</dbReference>
<feature type="compositionally biased region" description="Polar residues" evidence="6">
    <location>
        <begin position="1631"/>
        <end position="1640"/>
    </location>
</feature>
<feature type="compositionally biased region" description="Basic and acidic residues" evidence="6">
    <location>
        <begin position="1788"/>
        <end position="1805"/>
    </location>
</feature>
<keyword evidence="3" id="KW-0677">Repeat</keyword>
<protein>
    <submittedName>
        <fullName evidence="9">Uncharacterized protein</fullName>
    </submittedName>
</protein>
<evidence type="ECO:0000313" key="9">
    <source>
        <dbReference type="EMBL" id="CEK92373.1"/>
    </source>
</evidence>
<feature type="region of interest" description="Disordered" evidence="6">
    <location>
        <begin position="2381"/>
        <end position="2446"/>
    </location>
</feature>
<feature type="coiled-coil region" evidence="5">
    <location>
        <begin position="1977"/>
        <end position="2014"/>
    </location>
</feature>
<dbReference type="InterPro" id="IPR013783">
    <property type="entry name" value="Ig-like_fold"/>
</dbReference>
<dbReference type="PANTHER" id="PTHR14234">
    <property type="entry name" value="RIM BINDING PROTEIN-RELATED"/>
    <property type="match status" value="1"/>
</dbReference>
<dbReference type="InterPro" id="IPR040325">
    <property type="entry name" value="RIMBP1/2/3"/>
</dbReference>
<feature type="coiled-coil region" evidence="5">
    <location>
        <begin position="924"/>
        <end position="973"/>
    </location>
</feature>
<feature type="coiled-coil region" evidence="5">
    <location>
        <begin position="505"/>
        <end position="532"/>
    </location>
</feature>
<feature type="coiled-coil region" evidence="5">
    <location>
        <begin position="285"/>
        <end position="385"/>
    </location>
</feature>
<evidence type="ECO:0000256" key="3">
    <source>
        <dbReference type="ARBA" id="ARBA00022737"/>
    </source>
</evidence>
<dbReference type="SMART" id="SM00060">
    <property type="entry name" value="FN3"/>
    <property type="match status" value="1"/>
</dbReference>
<dbReference type="PANTHER" id="PTHR14234:SF19">
    <property type="entry name" value="RIM-BINDING PROTEIN, ISOFORM F"/>
    <property type="match status" value="1"/>
</dbReference>
<organism evidence="9">
    <name type="scientific">Arion vulgaris</name>
    <dbReference type="NCBI Taxonomy" id="1028688"/>
    <lineage>
        <taxon>Eukaryota</taxon>
        <taxon>Metazoa</taxon>
        <taxon>Spiralia</taxon>
        <taxon>Lophotrochozoa</taxon>
        <taxon>Mollusca</taxon>
        <taxon>Gastropoda</taxon>
        <taxon>Heterobranchia</taxon>
        <taxon>Euthyneura</taxon>
        <taxon>Panpulmonata</taxon>
        <taxon>Eupulmonata</taxon>
        <taxon>Stylommatophora</taxon>
        <taxon>Helicina</taxon>
        <taxon>Arionoidea</taxon>
        <taxon>Arionidae</taxon>
        <taxon>Arion</taxon>
    </lineage>
</organism>
<feature type="compositionally biased region" description="Polar residues" evidence="6">
    <location>
        <begin position="2242"/>
        <end position="2252"/>
    </location>
</feature>
<dbReference type="PROSITE" id="PS50853">
    <property type="entry name" value="FN3"/>
    <property type="match status" value="1"/>
</dbReference>
<feature type="domain" description="SH3" evidence="7">
    <location>
        <begin position="2570"/>
        <end position="2637"/>
    </location>
</feature>
<feature type="region of interest" description="Disordered" evidence="6">
    <location>
        <begin position="1562"/>
        <end position="1597"/>
    </location>
</feature>
<evidence type="ECO:0000259" key="8">
    <source>
        <dbReference type="PROSITE" id="PS50853"/>
    </source>
</evidence>
<feature type="coiled-coil region" evidence="5">
    <location>
        <begin position="183"/>
        <end position="257"/>
    </location>
</feature>
<dbReference type="PROSITE" id="PS50002">
    <property type="entry name" value="SH3"/>
    <property type="match status" value="2"/>
</dbReference>
<feature type="coiled-coil region" evidence="5">
    <location>
        <begin position="1251"/>
        <end position="1313"/>
    </location>
</feature>
<dbReference type="InterPro" id="IPR036028">
    <property type="entry name" value="SH3-like_dom_sf"/>
</dbReference>
<feature type="region of interest" description="Disordered" evidence="6">
    <location>
        <begin position="2214"/>
        <end position="2286"/>
    </location>
</feature>
<dbReference type="InterPro" id="IPR001452">
    <property type="entry name" value="SH3_domain"/>
</dbReference>
<dbReference type="Gene3D" id="2.60.40.10">
    <property type="entry name" value="Immunoglobulins"/>
    <property type="match status" value="1"/>
</dbReference>
<keyword evidence="2 4" id="KW-0728">SH3 domain</keyword>
<dbReference type="EMBL" id="HACG01045508">
    <property type="protein sequence ID" value="CEK92373.1"/>
    <property type="molecule type" value="Transcribed_RNA"/>
</dbReference>
<dbReference type="InterPro" id="IPR036116">
    <property type="entry name" value="FN3_sf"/>
</dbReference>
<accession>A0A0B7BHE6</accession>
<evidence type="ECO:0000256" key="4">
    <source>
        <dbReference type="PROSITE-ProRule" id="PRU00192"/>
    </source>
</evidence>
<dbReference type="InterPro" id="IPR003961">
    <property type="entry name" value="FN3_dom"/>
</dbReference>
<feature type="coiled-coil region" evidence="5">
    <location>
        <begin position="1041"/>
        <end position="1103"/>
    </location>
</feature>
<feature type="compositionally biased region" description="Basic and acidic residues" evidence="6">
    <location>
        <begin position="2400"/>
        <end position="2414"/>
    </location>
</feature>
<feature type="non-terminal residue" evidence="9">
    <location>
        <position position="1"/>
    </location>
</feature>
<dbReference type="GO" id="GO:0007274">
    <property type="term" value="P:neuromuscular synaptic transmission"/>
    <property type="evidence" value="ECO:0007669"/>
    <property type="project" value="TreeGrafter"/>
</dbReference>
<feature type="region of interest" description="Disordered" evidence="6">
    <location>
        <begin position="473"/>
        <end position="496"/>
    </location>
</feature>
<feature type="coiled-coil region" evidence="5">
    <location>
        <begin position="573"/>
        <end position="684"/>
    </location>
</feature>
<evidence type="ECO:0000256" key="2">
    <source>
        <dbReference type="ARBA" id="ARBA00022443"/>
    </source>
</evidence>
<gene>
    <name evidence="9" type="primary">ORF187863</name>
</gene>
<evidence type="ECO:0000259" key="7">
    <source>
        <dbReference type="PROSITE" id="PS50002"/>
    </source>
</evidence>
<feature type="coiled-coil region" evidence="5">
    <location>
        <begin position="1128"/>
        <end position="1201"/>
    </location>
</feature>
<feature type="compositionally biased region" description="Polar residues" evidence="6">
    <location>
        <begin position="483"/>
        <end position="496"/>
    </location>
</feature>
<dbReference type="InterPro" id="IPR057884">
    <property type="entry name" value="FN3_RIM-BP1/2/3"/>
</dbReference>
<dbReference type="CDD" id="cd00063">
    <property type="entry name" value="FN3"/>
    <property type="match status" value="1"/>
</dbReference>
<dbReference type="Pfam" id="PF07653">
    <property type="entry name" value="SH3_2"/>
    <property type="match status" value="2"/>
</dbReference>
<feature type="coiled-coil region" evidence="5">
    <location>
        <begin position="1374"/>
        <end position="1401"/>
    </location>
</feature>
<evidence type="ECO:0000256" key="6">
    <source>
        <dbReference type="SAM" id="MobiDB-lite"/>
    </source>
</evidence>
<feature type="compositionally biased region" description="Polar residues" evidence="6">
    <location>
        <begin position="2427"/>
        <end position="2438"/>
    </location>
</feature>
<feature type="region of interest" description="Disordered" evidence="6">
    <location>
        <begin position="819"/>
        <end position="841"/>
    </location>
</feature>
<feature type="compositionally biased region" description="Low complexity" evidence="6">
    <location>
        <begin position="1691"/>
        <end position="1704"/>
    </location>
</feature>
<feature type="region of interest" description="Disordered" evidence="6">
    <location>
        <begin position="1757"/>
        <end position="1807"/>
    </location>
</feature>